<evidence type="ECO:0000313" key="2">
    <source>
        <dbReference type="Proteomes" id="UP000257039"/>
    </source>
</evidence>
<accession>A0A4P9VG04</accession>
<proteinExistence type="predicted"/>
<protein>
    <submittedName>
        <fullName evidence="1">DUF2597 family protein</fullName>
    </submittedName>
</protein>
<comment type="caution">
    <text evidence="1">The sequence shown here is derived from an EMBL/GenBank/DDBJ whole genome shotgun (WGS) entry which is preliminary data.</text>
</comment>
<dbReference type="InterPro" id="IPR019708">
    <property type="entry name" value="Phage_HP1_Orf24"/>
</dbReference>
<gene>
    <name evidence="1" type="ORF">B9G39_29820</name>
</gene>
<dbReference type="Pfam" id="PF10772">
    <property type="entry name" value="Phage_HP1_Orf24"/>
    <property type="match status" value="1"/>
</dbReference>
<evidence type="ECO:0000313" key="1">
    <source>
        <dbReference type="EMBL" id="RDH41200.1"/>
    </source>
</evidence>
<dbReference type="Proteomes" id="UP000257039">
    <property type="component" value="Unassembled WGS sequence"/>
</dbReference>
<dbReference type="EMBL" id="NDXW01000012">
    <property type="protein sequence ID" value="RDH41200.1"/>
    <property type="molecule type" value="Genomic_DNA"/>
</dbReference>
<sequence>MMRISGKSFDITLGDVMLHVEKASLDITDNRSPVYNHGVPNGYVDGDVEASGELEVDAQNFQLVLDAAKQAGSFRGLEPFDMVCFAKAGEEELRVEAFGCLIKVTNLLDIDSKGGEKSVIKLPFAVTSPDFIKINGVSYLRPEETENLV</sequence>
<reference evidence="1 2" key="1">
    <citation type="submission" date="2017-04" db="EMBL/GenBank/DDBJ databases">
        <title>Draft genome sequence of Zooshikella ganghwensis VG4 isolated from Red Sea sediments.</title>
        <authorList>
            <person name="Rehman Z."/>
            <person name="Alam I."/>
            <person name="Kamau A."/>
            <person name="Bajic V."/>
            <person name="Leiknes T."/>
        </authorList>
    </citation>
    <scope>NUCLEOTIDE SEQUENCE [LARGE SCALE GENOMIC DNA]</scope>
    <source>
        <strain evidence="1 2">VG4</strain>
    </source>
</reference>
<name>A0A4P9VG04_9GAMM</name>
<keyword evidence="2" id="KW-1185">Reference proteome</keyword>
<dbReference type="AlphaFoldDB" id="A0A4P9VG04"/>
<organism evidence="1 2">
    <name type="scientific">Zooshikella ganghwensis</name>
    <dbReference type="NCBI Taxonomy" id="202772"/>
    <lineage>
        <taxon>Bacteria</taxon>
        <taxon>Pseudomonadati</taxon>
        <taxon>Pseudomonadota</taxon>
        <taxon>Gammaproteobacteria</taxon>
        <taxon>Oceanospirillales</taxon>
        <taxon>Zooshikellaceae</taxon>
        <taxon>Zooshikella</taxon>
    </lineage>
</organism>